<proteinExistence type="predicted"/>
<sequence>MRISKLSERACLPVGTVKFYLRSGLLHPGQATSATQALYDESHLDRLRMIRALFEVGGLALADIQRVLDAIDLPTESVDVSLALVDEALTGAPPEQGGVDVTAARNLLLELGWHVDVASPHLVPLARALSALADVGVVADRERLKSYAEAAAHVARHDVTAMEKVPENDRPRTLAASQVLFEPVFSSLRRLAREHQALATRSRIPSPRISVPNA</sequence>
<dbReference type="PRINTS" id="PR00040">
    <property type="entry name" value="HTHMERR"/>
</dbReference>
<name>A0A7Y9RZJ4_9ACTN</name>
<dbReference type="Proteomes" id="UP000540656">
    <property type="component" value="Unassembled WGS sequence"/>
</dbReference>
<keyword evidence="1 3" id="KW-0238">DNA-binding</keyword>
<dbReference type="AlphaFoldDB" id="A0A7Y9RZJ4"/>
<dbReference type="PANTHER" id="PTHR30204:SF93">
    <property type="entry name" value="HTH MERR-TYPE DOMAIN-CONTAINING PROTEIN"/>
    <property type="match status" value="1"/>
</dbReference>
<evidence type="ECO:0000313" key="4">
    <source>
        <dbReference type="Proteomes" id="UP000540656"/>
    </source>
</evidence>
<dbReference type="GO" id="GO:0003700">
    <property type="term" value="F:DNA-binding transcription factor activity"/>
    <property type="evidence" value="ECO:0007669"/>
    <property type="project" value="InterPro"/>
</dbReference>
<gene>
    <name evidence="3" type="ORF">BJ980_001142</name>
</gene>
<dbReference type="InterPro" id="IPR047057">
    <property type="entry name" value="MerR_fam"/>
</dbReference>
<protein>
    <submittedName>
        <fullName evidence="3">DNA-binding transcriptional MerR regulator</fullName>
    </submittedName>
</protein>
<evidence type="ECO:0000259" key="2">
    <source>
        <dbReference type="PROSITE" id="PS50937"/>
    </source>
</evidence>
<evidence type="ECO:0000256" key="1">
    <source>
        <dbReference type="ARBA" id="ARBA00023125"/>
    </source>
</evidence>
<accession>A0A7Y9RZJ4</accession>
<feature type="domain" description="HTH merR-type" evidence="2">
    <location>
        <begin position="1"/>
        <end position="70"/>
    </location>
</feature>
<dbReference type="Gene3D" id="1.10.1660.10">
    <property type="match status" value="1"/>
</dbReference>
<dbReference type="SUPFAM" id="SSF46955">
    <property type="entry name" value="Putative DNA-binding domain"/>
    <property type="match status" value="1"/>
</dbReference>
<dbReference type="SMART" id="SM00422">
    <property type="entry name" value="HTH_MERR"/>
    <property type="match status" value="1"/>
</dbReference>
<comment type="caution">
    <text evidence="3">The sequence shown here is derived from an EMBL/GenBank/DDBJ whole genome shotgun (WGS) entry which is preliminary data.</text>
</comment>
<organism evidence="3 4">
    <name type="scientific">Nocardioides daedukensis</name>
    <dbReference type="NCBI Taxonomy" id="634462"/>
    <lineage>
        <taxon>Bacteria</taxon>
        <taxon>Bacillati</taxon>
        <taxon>Actinomycetota</taxon>
        <taxon>Actinomycetes</taxon>
        <taxon>Propionibacteriales</taxon>
        <taxon>Nocardioidaceae</taxon>
        <taxon>Nocardioides</taxon>
    </lineage>
</organism>
<dbReference type="PROSITE" id="PS50937">
    <property type="entry name" value="HTH_MERR_2"/>
    <property type="match status" value="1"/>
</dbReference>
<dbReference type="InterPro" id="IPR000551">
    <property type="entry name" value="MerR-type_HTH_dom"/>
</dbReference>
<dbReference type="RefSeq" id="WP_179501399.1">
    <property type="nucleotide sequence ID" value="NZ_JACCAA010000001.1"/>
</dbReference>
<reference evidence="3 4" key="1">
    <citation type="submission" date="2020-07" db="EMBL/GenBank/DDBJ databases">
        <title>Sequencing the genomes of 1000 actinobacteria strains.</title>
        <authorList>
            <person name="Klenk H.-P."/>
        </authorList>
    </citation>
    <scope>NUCLEOTIDE SEQUENCE [LARGE SCALE GENOMIC DNA]</scope>
    <source>
        <strain evidence="3 4">DSM 23819</strain>
    </source>
</reference>
<dbReference type="EMBL" id="JACCAA010000001">
    <property type="protein sequence ID" value="NYG58219.1"/>
    <property type="molecule type" value="Genomic_DNA"/>
</dbReference>
<dbReference type="InterPro" id="IPR009061">
    <property type="entry name" value="DNA-bd_dom_put_sf"/>
</dbReference>
<dbReference type="GO" id="GO:0003677">
    <property type="term" value="F:DNA binding"/>
    <property type="evidence" value="ECO:0007669"/>
    <property type="project" value="UniProtKB-KW"/>
</dbReference>
<dbReference type="Pfam" id="PF13411">
    <property type="entry name" value="MerR_1"/>
    <property type="match status" value="1"/>
</dbReference>
<evidence type="ECO:0000313" key="3">
    <source>
        <dbReference type="EMBL" id="NYG58219.1"/>
    </source>
</evidence>
<keyword evidence="4" id="KW-1185">Reference proteome</keyword>
<dbReference type="PANTHER" id="PTHR30204">
    <property type="entry name" value="REDOX-CYCLING DRUG-SENSING TRANSCRIPTIONAL ACTIVATOR SOXR"/>
    <property type="match status" value="1"/>
</dbReference>